<evidence type="ECO:0000256" key="1">
    <source>
        <dbReference type="SAM" id="MobiDB-lite"/>
    </source>
</evidence>
<dbReference type="AlphaFoldDB" id="A0A0F8ZMR5"/>
<sequence length="25" mass="2700">CRDFGVYSENSDHGPGELIGFEEAA</sequence>
<evidence type="ECO:0000313" key="2">
    <source>
        <dbReference type="EMBL" id="KKK61231.1"/>
    </source>
</evidence>
<feature type="region of interest" description="Disordered" evidence="1">
    <location>
        <begin position="1"/>
        <end position="25"/>
    </location>
</feature>
<accession>A0A0F8ZMR5</accession>
<reference evidence="2" key="1">
    <citation type="journal article" date="2015" name="Nature">
        <title>Complex archaea that bridge the gap between prokaryotes and eukaryotes.</title>
        <authorList>
            <person name="Spang A."/>
            <person name="Saw J.H."/>
            <person name="Jorgensen S.L."/>
            <person name="Zaremba-Niedzwiedzka K."/>
            <person name="Martijn J."/>
            <person name="Lind A.E."/>
            <person name="van Eijk R."/>
            <person name="Schleper C."/>
            <person name="Guy L."/>
            <person name="Ettema T.J."/>
        </authorList>
    </citation>
    <scope>NUCLEOTIDE SEQUENCE</scope>
</reference>
<protein>
    <submittedName>
        <fullName evidence="2">Uncharacterized protein</fullName>
    </submittedName>
</protein>
<gene>
    <name evidence="2" type="ORF">LCGC14_3016430</name>
</gene>
<feature type="non-terminal residue" evidence="2">
    <location>
        <position position="1"/>
    </location>
</feature>
<name>A0A0F8ZMR5_9ZZZZ</name>
<comment type="caution">
    <text evidence="2">The sequence shown here is derived from an EMBL/GenBank/DDBJ whole genome shotgun (WGS) entry which is preliminary data.</text>
</comment>
<organism evidence="2">
    <name type="scientific">marine sediment metagenome</name>
    <dbReference type="NCBI Taxonomy" id="412755"/>
    <lineage>
        <taxon>unclassified sequences</taxon>
        <taxon>metagenomes</taxon>
        <taxon>ecological metagenomes</taxon>
    </lineage>
</organism>
<dbReference type="EMBL" id="LAZR01062579">
    <property type="protein sequence ID" value="KKK61231.1"/>
    <property type="molecule type" value="Genomic_DNA"/>
</dbReference>
<proteinExistence type="predicted"/>